<organism evidence="2 3">
    <name type="scientific">Sphingobium jiangsuense</name>
    <dbReference type="NCBI Taxonomy" id="870476"/>
    <lineage>
        <taxon>Bacteria</taxon>
        <taxon>Pseudomonadati</taxon>
        <taxon>Pseudomonadota</taxon>
        <taxon>Alphaproteobacteria</taxon>
        <taxon>Sphingomonadales</taxon>
        <taxon>Sphingomonadaceae</taxon>
        <taxon>Sphingobium</taxon>
    </lineage>
</organism>
<proteinExistence type="predicted"/>
<dbReference type="Proteomes" id="UP000571950">
    <property type="component" value="Unassembled WGS sequence"/>
</dbReference>
<dbReference type="Pfam" id="PF12680">
    <property type="entry name" value="SnoaL_2"/>
    <property type="match status" value="1"/>
</dbReference>
<evidence type="ECO:0000313" key="2">
    <source>
        <dbReference type="EMBL" id="MBB3927384.1"/>
    </source>
</evidence>
<evidence type="ECO:0000259" key="1">
    <source>
        <dbReference type="Pfam" id="PF12680"/>
    </source>
</evidence>
<dbReference type="InterPro" id="IPR037401">
    <property type="entry name" value="SnoaL-like"/>
</dbReference>
<feature type="domain" description="SnoaL-like" evidence="1">
    <location>
        <begin position="62"/>
        <end position="148"/>
    </location>
</feature>
<reference evidence="2 3" key="1">
    <citation type="submission" date="2020-08" db="EMBL/GenBank/DDBJ databases">
        <title>Genomic Encyclopedia of Type Strains, Phase IV (KMG-IV): sequencing the most valuable type-strain genomes for metagenomic binning, comparative biology and taxonomic classification.</title>
        <authorList>
            <person name="Goeker M."/>
        </authorList>
    </citation>
    <scope>NUCLEOTIDE SEQUENCE [LARGE SCALE GENOMIC DNA]</scope>
    <source>
        <strain evidence="2 3">DSM 26189</strain>
    </source>
</reference>
<protein>
    <submittedName>
        <fullName evidence="2">Putative SnoaL-like aldol condensation-catalyzing enzyme</fullName>
    </submittedName>
</protein>
<dbReference type="Gene3D" id="3.10.450.50">
    <property type="match status" value="1"/>
</dbReference>
<dbReference type="RefSeq" id="WP_188072880.1">
    <property type="nucleotide sequence ID" value="NZ_BSPS01000034.1"/>
</dbReference>
<keyword evidence="3" id="KW-1185">Reference proteome</keyword>
<comment type="caution">
    <text evidence="2">The sequence shown here is derived from an EMBL/GenBank/DDBJ whole genome shotgun (WGS) entry which is preliminary data.</text>
</comment>
<dbReference type="InterPro" id="IPR032710">
    <property type="entry name" value="NTF2-like_dom_sf"/>
</dbReference>
<accession>A0A7W6BT51</accession>
<sequence>MRTGTHLLAIMAGIAAPVALTFWTTSSAGPRSAAHYAAVEQRALGTREVIEAFEKMGIDERKPKEAVLAYFSPDVIDHDPNVAGDRQSIIDYLDKRDWSSGVPRRTIRNIIVEGELGVVHHHIVRKPGEKGIAAVDIFRVRDGKVIEHWDVLQPVPEESANRHGMF</sequence>
<dbReference type="AlphaFoldDB" id="A0A7W6BT51"/>
<dbReference type="EMBL" id="JACIDT010000011">
    <property type="protein sequence ID" value="MBB3927384.1"/>
    <property type="molecule type" value="Genomic_DNA"/>
</dbReference>
<name>A0A7W6BT51_9SPHN</name>
<gene>
    <name evidence="2" type="ORF">GGR43_003113</name>
</gene>
<dbReference type="SUPFAM" id="SSF54427">
    <property type="entry name" value="NTF2-like"/>
    <property type="match status" value="1"/>
</dbReference>
<evidence type="ECO:0000313" key="3">
    <source>
        <dbReference type="Proteomes" id="UP000571950"/>
    </source>
</evidence>